<organism evidence="2 3">
    <name type="scientific">Penicillium cosmopolitanum</name>
    <dbReference type="NCBI Taxonomy" id="1131564"/>
    <lineage>
        <taxon>Eukaryota</taxon>
        <taxon>Fungi</taxon>
        <taxon>Dikarya</taxon>
        <taxon>Ascomycota</taxon>
        <taxon>Pezizomycotina</taxon>
        <taxon>Eurotiomycetes</taxon>
        <taxon>Eurotiomycetidae</taxon>
        <taxon>Eurotiales</taxon>
        <taxon>Aspergillaceae</taxon>
        <taxon>Penicillium</taxon>
    </lineage>
</organism>
<evidence type="ECO:0000313" key="2">
    <source>
        <dbReference type="EMBL" id="KAJ5403768.1"/>
    </source>
</evidence>
<protein>
    <submittedName>
        <fullName evidence="2">Ankyrin repeat-containing domain protein</fullName>
    </submittedName>
</protein>
<reference evidence="2" key="1">
    <citation type="submission" date="2022-12" db="EMBL/GenBank/DDBJ databases">
        <authorList>
            <person name="Petersen C."/>
        </authorList>
    </citation>
    <scope>NUCLEOTIDE SEQUENCE</scope>
    <source>
        <strain evidence="2">IBT 29677</strain>
    </source>
</reference>
<dbReference type="RefSeq" id="XP_056491010.1">
    <property type="nucleotide sequence ID" value="XM_056628276.1"/>
</dbReference>
<dbReference type="Proteomes" id="UP001147747">
    <property type="component" value="Unassembled WGS sequence"/>
</dbReference>
<dbReference type="SUPFAM" id="SSF48403">
    <property type="entry name" value="Ankyrin repeat"/>
    <property type="match status" value="1"/>
</dbReference>
<sequence>MVHRLLKRGTKEYPKTGLKPEFLAQMLETHGPSVPCLILDDIFEPCRLCDSERDLLLERVGPKLWTLSKELTRDSLANSGEDIQFTWYLLEKNAFALSGPMDRRFLCEQATGNDNFALLEDFLNELRIPSFKHQTKGIGGSCRFEVIFREAAIIGSVDVFKFLLDRGHVLDSNNLSWGNILVEATRYNHLDIVNLFLDNGFDVNTHYRLSGTPEDSGWRSDSESDADPPGNAELAADVVDASPEFPPIRHVTMLEAAFFFVGWPACMFDIPEQDPPKIGMVRLLLDRG</sequence>
<name>A0A9X0BBN0_9EURO</name>
<evidence type="ECO:0000313" key="3">
    <source>
        <dbReference type="Proteomes" id="UP001147747"/>
    </source>
</evidence>
<evidence type="ECO:0000256" key="1">
    <source>
        <dbReference type="SAM" id="MobiDB-lite"/>
    </source>
</evidence>
<gene>
    <name evidence="2" type="ORF">N7509_003639</name>
</gene>
<dbReference type="EMBL" id="JAPZBU010000005">
    <property type="protein sequence ID" value="KAJ5403768.1"/>
    <property type="molecule type" value="Genomic_DNA"/>
</dbReference>
<dbReference type="GeneID" id="81367256"/>
<dbReference type="Gene3D" id="1.25.40.20">
    <property type="entry name" value="Ankyrin repeat-containing domain"/>
    <property type="match status" value="1"/>
</dbReference>
<proteinExistence type="predicted"/>
<dbReference type="OrthoDB" id="366390at2759"/>
<reference evidence="2" key="2">
    <citation type="journal article" date="2023" name="IMA Fungus">
        <title>Comparative genomic study of the Penicillium genus elucidates a diverse pangenome and 15 lateral gene transfer events.</title>
        <authorList>
            <person name="Petersen C."/>
            <person name="Sorensen T."/>
            <person name="Nielsen M.R."/>
            <person name="Sondergaard T.E."/>
            <person name="Sorensen J.L."/>
            <person name="Fitzpatrick D.A."/>
            <person name="Frisvad J.C."/>
            <person name="Nielsen K.L."/>
        </authorList>
    </citation>
    <scope>NUCLEOTIDE SEQUENCE</scope>
    <source>
        <strain evidence="2">IBT 29677</strain>
    </source>
</reference>
<keyword evidence="3" id="KW-1185">Reference proteome</keyword>
<dbReference type="AlphaFoldDB" id="A0A9X0BBN0"/>
<feature type="region of interest" description="Disordered" evidence="1">
    <location>
        <begin position="212"/>
        <end position="231"/>
    </location>
</feature>
<accession>A0A9X0BBN0</accession>
<dbReference type="InterPro" id="IPR036770">
    <property type="entry name" value="Ankyrin_rpt-contain_sf"/>
</dbReference>
<comment type="caution">
    <text evidence="2">The sequence shown here is derived from an EMBL/GenBank/DDBJ whole genome shotgun (WGS) entry which is preliminary data.</text>
</comment>